<comment type="caution">
    <text evidence="5">The sequence shown here is derived from an EMBL/GenBank/DDBJ whole genome shotgun (WGS) entry which is preliminary data.</text>
</comment>
<dbReference type="Proteomes" id="UP001085076">
    <property type="component" value="Miscellaneous, Linkage group lg10"/>
</dbReference>
<dbReference type="InterPro" id="IPR050295">
    <property type="entry name" value="Plant_2OG-oxidoreductases"/>
</dbReference>
<dbReference type="OrthoDB" id="782039at2759"/>
<evidence type="ECO:0000313" key="6">
    <source>
        <dbReference type="Proteomes" id="UP001085076"/>
    </source>
</evidence>
<accession>A0A9D5BW82</accession>
<dbReference type="Pfam" id="PF14226">
    <property type="entry name" value="DIOX_N"/>
    <property type="match status" value="1"/>
</dbReference>
<keyword evidence="2" id="KW-0560">Oxidoreductase</keyword>
<feature type="domain" description="Non-haem dioxygenase N-terminal" evidence="4">
    <location>
        <begin position="66"/>
        <end position="169"/>
    </location>
</feature>
<dbReference type="GO" id="GO:0016491">
    <property type="term" value="F:oxidoreductase activity"/>
    <property type="evidence" value="ECO:0007669"/>
    <property type="project" value="UniProtKB-KW"/>
</dbReference>
<organism evidence="5 6">
    <name type="scientific">Dioscorea zingiberensis</name>
    <dbReference type="NCBI Taxonomy" id="325984"/>
    <lineage>
        <taxon>Eukaryota</taxon>
        <taxon>Viridiplantae</taxon>
        <taxon>Streptophyta</taxon>
        <taxon>Embryophyta</taxon>
        <taxon>Tracheophyta</taxon>
        <taxon>Spermatophyta</taxon>
        <taxon>Magnoliopsida</taxon>
        <taxon>Liliopsida</taxon>
        <taxon>Dioscoreales</taxon>
        <taxon>Dioscoreaceae</taxon>
        <taxon>Dioscorea</taxon>
    </lineage>
</organism>
<dbReference type="SUPFAM" id="SSF51197">
    <property type="entry name" value="Clavaminate synthase-like"/>
    <property type="match status" value="1"/>
</dbReference>
<reference evidence="5" key="1">
    <citation type="submission" date="2021-03" db="EMBL/GenBank/DDBJ databases">
        <authorList>
            <person name="Li Z."/>
            <person name="Yang C."/>
        </authorList>
    </citation>
    <scope>NUCLEOTIDE SEQUENCE</scope>
    <source>
        <strain evidence="5">Dzin_1.0</strain>
        <tissue evidence="5">Leaf</tissue>
    </source>
</reference>
<evidence type="ECO:0000256" key="3">
    <source>
        <dbReference type="ARBA" id="ARBA00023004"/>
    </source>
</evidence>
<dbReference type="Gene3D" id="2.60.120.330">
    <property type="entry name" value="B-lactam Antibiotic, Isopenicillin N Synthase, Chain"/>
    <property type="match status" value="1"/>
</dbReference>
<dbReference type="InterPro" id="IPR027443">
    <property type="entry name" value="IPNS-like_sf"/>
</dbReference>
<keyword evidence="6" id="KW-1185">Reference proteome</keyword>
<dbReference type="InterPro" id="IPR026992">
    <property type="entry name" value="DIOX_N"/>
</dbReference>
<keyword evidence="3" id="KW-0408">Iron</keyword>
<dbReference type="PANTHER" id="PTHR47991">
    <property type="entry name" value="OXOGLUTARATE/IRON-DEPENDENT DIOXYGENASE"/>
    <property type="match status" value="1"/>
</dbReference>
<gene>
    <name evidence="5" type="ORF">J5N97_029578</name>
</gene>
<keyword evidence="1" id="KW-0479">Metal-binding</keyword>
<proteinExistence type="predicted"/>
<name>A0A9D5BW82_9LILI</name>
<evidence type="ECO:0000313" key="5">
    <source>
        <dbReference type="EMBL" id="KAJ0961750.1"/>
    </source>
</evidence>
<evidence type="ECO:0000259" key="4">
    <source>
        <dbReference type="Pfam" id="PF14226"/>
    </source>
</evidence>
<evidence type="ECO:0000256" key="2">
    <source>
        <dbReference type="ARBA" id="ARBA00023002"/>
    </source>
</evidence>
<dbReference type="EMBL" id="JAGGNH010000010">
    <property type="protein sequence ID" value="KAJ0961750.1"/>
    <property type="molecule type" value="Genomic_DNA"/>
</dbReference>
<evidence type="ECO:0000256" key="1">
    <source>
        <dbReference type="ARBA" id="ARBA00022723"/>
    </source>
</evidence>
<sequence length="198" mass="22936">MREAAQEPEWKAQLKKEQPADYRIEGEVENVQCLAASGDQSKIPERYIRPEIQVDPVLNCEEDGELPVIDMSRLLHIQHSQEEVMKLGLACQEWGFFQLMNHGVSEEVIERMKCKIQGFFQLPLEEKKTYVQKPGSVEGYGQAFVLSEDQKLDWGDMYLLVTQPPFSRNLEFWATNPPTFRPVLDSTHWSWRGSKAFC</sequence>
<dbReference type="GO" id="GO:0046872">
    <property type="term" value="F:metal ion binding"/>
    <property type="evidence" value="ECO:0007669"/>
    <property type="project" value="UniProtKB-KW"/>
</dbReference>
<protein>
    <recommendedName>
        <fullName evidence="4">Non-haem dioxygenase N-terminal domain-containing protein</fullName>
    </recommendedName>
</protein>
<dbReference type="AlphaFoldDB" id="A0A9D5BW82"/>
<reference evidence="5" key="2">
    <citation type="journal article" date="2022" name="Hortic Res">
        <title>The genome of Dioscorea zingiberensis sheds light on the biosynthesis, origin and evolution of the medicinally important diosgenin saponins.</title>
        <authorList>
            <person name="Li Y."/>
            <person name="Tan C."/>
            <person name="Li Z."/>
            <person name="Guo J."/>
            <person name="Li S."/>
            <person name="Chen X."/>
            <person name="Wang C."/>
            <person name="Dai X."/>
            <person name="Yang H."/>
            <person name="Song W."/>
            <person name="Hou L."/>
            <person name="Xu J."/>
            <person name="Tong Z."/>
            <person name="Xu A."/>
            <person name="Yuan X."/>
            <person name="Wang W."/>
            <person name="Yang Q."/>
            <person name="Chen L."/>
            <person name="Sun Z."/>
            <person name="Wang K."/>
            <person name="Pan B."/>
            <person name="Chen J."/>
            <person name="Bao Y."/>
            <person name="Liu F."/>
            <person name="Qi X."/>
            <person name="Gang D.R."/>
            <person name="Wen J."/>
            <person name="Li J."/>
        </authorList>
    </citation>
    <scope>NUCLEOTIDE SEQUENCE</scope>
    <source>
        <strain evidence="5">Dzin_1.0</strain>
    </source>
</reference>